<name>A0A0P0XDD2_ORYSJ</name>
<sequence>QKKSLVHPPDELVDVVLTVAGITTLDIVVPLLLEATEWCLQLEGPQEVVGLLEVWTDSHDLVDKILNADDPTRANIPPQ</sequence>
<dbReference type="Proteomes" id="UP000059680">
    <property type="component" value="Chromosome 8"/>
</dbReference>
<dbReference type="PaxDb" id="39947-A0A0P0XDD2"/>
<proteinExistence type="predicted"/>
<reference evidence="1 2" key="3">
    <citation type="journal article" date="2013" name="Rice">
        <title>Improvement of the Oryza sativa Nipponbare reference genome using next generation sequence and optical map data.</title>
        <authorList>
            <person name="Kawahara Y."/>
            <person name="de la Bastide M."/>
            <person name="Hamilton J.P."/>
            <person name="Kanamori H."/>
            <person name="McCombie W.R."/>
            <person name="Ouyang S."/>
            <person name="Schwartz D.C."/>
            <person name="Tanaka T."/>
            <person name="Wu J."/>
            <person name="Zhou S."/>
            <person name="Childs K.L."/>
            <person name="Davidson R.M."/>
            <person name="Lin H."/>
            <person name="Quesada-Ocampo L."/>
            <person name="Vaillancourt B."/>
            <person name="Sakai H."/>
            <person name="Lee S.S."/>
            <person name="Kim J."/>
            <person name="Numa H."/>
            <person name="Itoh T."/>
            <person name="Buell C.R."/>
            <person name="Matsumoto T."/>
        </authorList>
    </citation>
    <scope>NUCLEOTIDE SEQUENCE [LARGE SCALE GENOMIC DNA]</scope>
    <source>
        <strain evidence="2">cv. Nipponbare</strain>
    </source>
</reference>
<organism evidence="1 2">
    <name type="scientific">Oryza sativa subsp. japonica</name>
    <name type="common">Rice</name>
    <dbReference type="NCBI Taxonomy" id="39947"/>
    <lineage>
        <taxon>Eukaryota</taxon>
        <taxon>Viridiplantae</taxon>
        <taxon>Streptophyta</taxon>
        <taxon>Embryophyta</taxon>
        <taxon>Tracheophyta</taxon>
        <taxon>Spermatophyta</taxon>
        <taxon>Magnoliopsida</taxon>
        <taxon>Liliopsida</taxon>
        <taxon>Poales</taxon>
        <taxon>Poaceae</taxon>
        <taxon>BOP clade</taxon>
        <taxon>Oryzoideae</taxon>
        <taxon>Oryzeae</taxon>
        <taxon>Oryzinae</taxon>
        <taxon>Oryza</taxon>
        <taxon>Oryza sativa</taxon>
    </lineage>
</organism>
<protein>
    <submittedName>
        <fullName evidence="1">Os08g0234050 protein</fullName>
    </submittedName>
</protein>
<reference evidence="1 2" key="2">
    <citation type="journal article" date="2013" name="Plant Cell Physiol.">
        <title>Rice Annotation Project Database (RAP-DB): an integrative and interactive database for rice genomics.</title>
        <authorList>
            <person name="Sakai H."/>
            <person name="Lee S.S."/>
            <person name="Tanaka T."/>
            <person name="Numa H."/>
            <person name="Kim J."/>
            <person name="Kawahara Y."/>
            <person name="Wakimoto H."/>
            <person name="Yang C.C."/>
            <person name="Iwamoto M."/>
            <person name="Abe T."/>
            <person name="Yamada Y."/>
            <person name="Muto A."/>
            <person name="Inokuchi H."/>
            <person name="Ikemura T."/>
            <person name="Matsumoto T."/>
            <person name="Sasaki T."/>
            <person name="Itoh T."/>
        </authorList>
    </citation>
    <scope>NUCLEOTIDE SEQUENCE [LARGE SCALE GENOMIC DNA]</scope>
    <source>
        <strain evidence="2">cv. Nipponbare</strain>
    </source>
</reference>
<dbReference type="Gramene" id="Os08t0234050-00">
    <property type="protein sequence ID" value="Os08t0234050-00"/>
    <property type="gene ID" value="Os08g0234050"/>
</dbReference>
<dbReference type="InParanoid" id="A0A0P0XDD2"/>
<keyword evidence="2" id="KW-1185">Reference proteome</keyword>
<accession>A0A0P0XDD2</accession>
<evidence type="ECO:0000313" key="2">
    <source>
        <dbReference type="Proteomes" id="UP000059680"/>
    </source>
</evidence>
<evidence type="ECO:0000313" key="1">
    <source>
        <dbReference type="EMBL" id="BAT04446.1"/>
    </source>
</evidence>
<dbReference type="AlphaFoldDB" id="A0A0P0XDD2"/>
<feature type="non-terminal residue" evidence="1">
    <location>
        <position position="79"/>
    </location>
</feature>
<dbReference type="EMBL" id="AP014964">
    <property type="protein sequence ID" value="BAT04446.1"/>
    <property type="molecule type" value="Genomic_DNA"/>
</dbReference>
<gene>
    <name evidence="1" type="ordered locus">Os08g0234050</name>
    <name evidence="1" type="ORF">OSNPB_080234050</name>
</gene>
<reference evidence="2" key="1">
    <citation type="journal article" date="2005" name="Nature">
        <title>The map-based sequence of the rice genome.</title>
        <authorList>
            <consortium name="International rice genome sequencing project (IRGSP)"/>
            <person name="Matsumoto T."/>
            <person name="Wu J."/>
            <person name="Kanamori H."/>
            <person name="Katayose Y."/>
            <person name="Fujisawa M."/>
            <person name="Namiki N."/>
            <person name="Mizuno H."/>
            <person name="Yamamoto K."/>
            <person name="Antonio B.A."/>
            <person name="Baba T."/>
            <person name="Sakata K."/>
            <person name="Nagamura Y."/>
            <person name="Aoki H."/>
            <person name="Arikawa K."/>
            <person name="Arita K."/>
            <person name="Bito T."/>
            <person name="Chiden Y."/>
            <person name="Fujitsuka N."/>
            <person name="Fukunaka R."/>
            <person name="Hamada M."/>
            <person name="Harada C."/>
            <person name="Hayashi A."/>
            <person name="Hijishita S."/>
            <person name="Honda M."/>
            <person name="Hosokawa S."/>
            <person name="Ichikawa Y."/>
            <person name="Idonuma A."/>
            <person name="Iijima M."/>
            <person name="Ikeda M."/>
            <person name="Ikeno M."/>
            <person name="Ito K."/>
            <person name="Ito S."/>
            <person name="Ito T."/>
            <person name="Ito Y."/>
            <person name="Ito Y."/>
            <person name="Iwabuchi A."/>
            <person name="Kamiya K."/>
            <person name="Karasawa W."/>
            <person name="Kurita K."/>
            <person name="Katagiri S."/>
            <person name="Kikuta A."/>
            <person name="Kobayashi H."/>
            <person name="Kobayashi N."/>
            <person name="Machita K."/>
            <person name="Maehara T."/>
            <person name="Masukawa M."/>
            <person name="Mizubayashi T."/>
            <person name="Mukai Y."/>
            <person name="Nagasaki H."/>
            <person name="Nagata Y."/>
            <person name="Naito S."/>
            <person name="Nakashima M."/>
            <person name="Nakama Y."/>
            <person name="Nakamichi Y."/>
            <person name="Nakamura M."/>
            <person name="Meguro A."/>
            <person name="Negishi M."/>
            <person name="Ohta I."/>
            <person name="Ohta T."/>
            <person name="Okamoto M."/>
            <person name="Ono N."/>
            <person name="Saji S."/>
            <person name="Sakaguchi M."/>
            <person name="Sakai K."/>
            <person name="Shibata M."/>
            <person name="Shimokawa T."/>
            <person name="Song J."/>
            <person name="Takazaki Y."/>
            <person name="Terasawa K."/>
            <person name="Tsugane M."/>
            <person name="Tsuji K."/>
            <person name="Ueda S."/>
            <person name="Waki K."/>
            <person name="Yamagata H."/>
            <person name="Yamamoto M."/>
            <person name="Yamamoto S."/>
            <person name="Yamane H."/>
            <person name="Yoshiki S."/>
            <person name="Yoshihara R."/>
            <person name="Yukawa K."/>
            <person name="Zhong H."/>
            <person name="Yano M."/>
            <person name="Yuan Q."/>
            <person name="Ouyang S."/>
            <person name="Liu J."/>
            <person name="Jones K.M."/>
            <person name="Gansberger K."/>
            <person name="Moffat K."/>
            <person name="Hill J."/>
            <person name="Bera J."/>
            <person name="Fadrosh D."/>
            <person name="Jin S."/>
            <person name="Johri S."/>
            <person name="Kim M."/>
            <person name="Overton L."/>
            <person name="Reardon M."/>
            <person name="Tsitrin T."/>
            <person name="Vuong H."/>
            <person name="Weaver B."/>
            <person name="Ciecko A."/>
            <person name="Tallon L."/>
            <person name="Jackson J."/>
            <person name="Pai G."/>
            <person name="Aken S.V."/>
            <person name="Utterback T."/>
            <person name="Reidmuller S."/>
            <person name="Feldblyum T."/>
            <person name="Hsiao J."/>
            <person name="Zismann V."/>
            <person name="Iobst S."/>
            <person name="de Vazeille A.R."/>
            <person name="Buell C.R."/>
            <person name="Ying K."/>
            <person name="Li Y."/>
            <person name="Lu T."/>
            <person name="Huang Y."/>
            <person name="Zhao Q."/>
            <person name="Feng Q."/>
            <person name="Zhang L."/>
            <person name="Zhu J."/>
            <person name="Weng Q."/>
            <person name="Mu J."/>
            <person name="Lu Y."/>
            <person name="Fan D."/>
            <person name="Liu Y."/>
            <person name="Guan J."/>
            <person name="Zhang Y."/>
            <person name="Yu S."/>
            <person name="Liu X."/>
            <person name="Zhang Y."/>
            <person name="Hong G."/>
            <person name="Han B."/>
            <person name="Choisne N."/>
            <person name="Demange N."/>
            <person name="Orjeda G."/>
            <person name="Samain S."/>
            <person name="Cattolico L."/>
            <person name="Pelletier E."/>
            <person name="Couloux A."/>
            <person name="Segurens B."/>
            <person name="Wincker P."/>
            <person name="D'Hont A."/>
            <person name="Scarpelli C."/>
            <person name="Weissenbach J."/>
            <person name="Salanoubat M."/>
            <person name="Quetier F."/>
            <person name="Yu Y."/>
            <person name="Kim H.R."/>
            <person name="Rambo T."/>
            <person name="Currie J."/>
            <person name="Collura K."/>
            <person name="Luo M."/>
            <person name="Yang T."/>
            <person name="Ammiraju J.S.S."/>
            <person name="Engler F."/>
            <person name="Soderlund C."/>
            <person name="Wing R.A."/>
            <person name="Palmer L.E."/>
            <person name="de la Bastide M."/>
            <person name="Spiegel L."/>
            <person name="Nascimento L."/>
            <person name="Zutavern T."/>
            <person name="O'Shaughnessy A."/>
            <person name="Dike S."/>
            <person name="Dedhia N."/>
            <person name="Preston R."/>
            <person name="Balija V."/>
            <person name="McCombie W.R."/>
            <person name="Chow T."/>
            <person name="Chen H."/>
            <person name="Chung M."/>
            <person name="Chen C."/>
            <person name="Shaw J."/>
            <person name="Wu H."/>
            <person name="Hsiao K."/>
            <person name="Chao Y."/>
            <person name="Chu M."/>
            <person name="Cheng C."/>
            <person name="Hour A."/>
            <person name="Lee P."/>
            <person name="Lin S."/>
            <person name="Lin Y."/>
            <person name="Liou J."/>
            <person name="Liu S."/>
            <person name="Hsing Y."/>
            <person name="Raghuvanshi S."/>
            <person name="Mohanty A."/>
            <person name="Bharti A.K."/>
            <person name="Gaur A."/>
            <person name="Gupta V."/>
            <person name="Kumar D."/>
            <person name="Ravi V."/>
            <person name="Vij S."/>
            <person name="Kapur A."/>
            <person name="Khurana P."/>
            <person name="Khurana P."/>
            <person name="Khurana J.P."/>
            <person name="Tyagi A.K."/>
            <person name="Gaikwad K."/>
            <person name="Singh A."/>
            <person name="Dalal V."/>
            <person name="Srivastava S."/>
            <person name="Dixit A."/>
            <person name="Pal A.K."/>
            <person name="Ghazi I.A."/>
            <person name="Yadav M."/>
            <person name="Pandit A."/>
            <person name="Bhargava A."/>
            <person name="Sureshbabu K."/>
            <person name="Batra K."/>
            <person name="Sharma T.R."/>
            <person name="Mohapatra T."/>
            <person name="Singh N.K."/>
            <person name="Messing J."/>
            <person name="Nelson A.B."/>
            <person name="Fuks G."/>
            <person name="Kavchok S."/>
            <person name="Keizer G."/>
            <person name="Linton E."/>
            <person name="Llaca V."/>
            <person name="Song R."/>
            <person name="Tanyolac B."/>
            <person name="Young S."/>
            <person name="Ho-Il K."/>
            <person name="Hahn J.H."/>
            <person name="Sangsakoo G."/>
            <person name="Vanavichit A."/>
            <person name="de Mattos Luiz.A.T."/>
            <person name="Zimmer P.D."/>
            <person name="Malone G."/>
            <person name="Dellagostin O."/>
            <person name="de Oliveira A.C."/>
            <person name="Bevan M."/>
            <person name="Bancroft I."/>
            <person name="Minx P."/>
            <person name="Cordum H."/>
            <person name="Wilson R."/>
            <person name="Cheng Z."/>
            <person name="Jin W."/>
            <person name="Jiang J."/>
            <person name="Leong S.A."/>
            <person name="Iwama H."/>
            <person name="Gojobori T."/>
            <person name="Itoh T."/>
            <person name="Niimura Y."/>
            <person name="Fujii Y."/>
            <person name="Habara T."/>
            <person name="Sakai H."/>
            <person name="Sato Y."/>
            <person name="Wilson G."/>
            <person name="Kumar K."/>
            <person name="McCouch S."/>
            <person name="Juretic N."/>
            <person name="Hoen D."/>
            <person name="Wright S."/>
            <person name="Bruskiewich R."/>
            <person name="Bureau T."/>
            <person name="Miyao A."/>
            <person name="Hirochika H."/>
            <person name="Nishikawa T."/>
            <person name="Kadowaki K."/>
            <person name="Sugiura M."/>
            <person name="Burr B."/>
            <person name="Sasaki T."/>
        </authorList>
    </citation>
    <scope>NUCLEOTIDE SEQUENCE [LARGE SCALE GENOMIC DNA]</scope>
    <source>
        <strain evidence="2">cv. Nipponbare</strain>
    </source>
</reference>